<dbReference type="RefSeq" id="WP_064240717.1">
    <property type="nucleotide sequence ID" value="NZ_LPUX01000053.1"/>
</dbReference>
<dbReference type="Proteomes" id="UP000094025">
    <property type="component" value="Unassembled WGS sequence"/>
</dbReference>
<evidence type="ECO:0000313" key="2">
    <source>
        <dbReference type="EMBL" id="OAP40400.1"/>
    </source>
</evidence>
<dbReference type="EMBL" id="LPUX01000053">
    <property type="protein sequence ID" value="OAP40400.1"/>
    <property type="molecule type" value="Genomic_DNA"/>
</dbReference>
<sequence>MTKRAPIKQADLNRLAAVAKRNNITIEVEAEGYTIRLHPNSAAPREAVDKNPEEFTSLAEWQAWRDRERAREARGKAPAPQRDSAWDIPWEDIPPEPIQPPLNWRERRAMDYLMAHGTEVRIDWYALKDYGSHTQKKLEERGFVEASSETDRHGHPNQIWLTKAGAKAMRDQRAHRDKYPCL</sequence>
<gene>
    <name evidence="2" type="ORF">AU381_00310</name>
</gene>
<dbReference type="STRING" id="1472378.AU381_00310"/>
<dbReference type="AlphaFoldDB" id="A0A178XYM6"/>
<evidence type="ECO:0000256" key="1">
    <source>
        <dbReference type="SAM" id="MobiDB-lite"/>
    </source>
</evidence>
<comment type="caution">
    <text evidence="2">The sequence shown here is derived from an EMBL/GenBank/DDBJ whole genome shotgun (WGS) entry which is preliminary data.</text>
</comment>
<accession>A0A178XYM6</accession>
<proteinExistence type="predicted"/>
<dbReference type="OrthoDB" id="8419563at2"/>
<name>A0A178XYM6_9HYPH</name>
<organism evidence="2 3">
    <name type="scientific">Sinorhizobium glycinis</name>
    <dbReference type="NCBI Taxonomy" id="1472378"/>
    <lineage>
        <taxon>Bacteria</taxon>
        <taxon>Pseudomonadati</taxon>
        <taxon>Pseudomonadota</taxon>
        <taxon>Alphaproteobacteria</taxon>
        <taxon>Hyphomicrobiales</taxon>
        <taxon>Rhizobiaceae</taxon>
        <taxon>Sinorhizobium/Ensifer group</taxon>
        <taxon>Sinorhizobium</taxon>
    </lineage>
</organism>
<protein>
    <submittedName>
        <fullName evidence="2">Uncharacterized protein</fullName>
    </submittedName>
</protein>
<feature type="region of interest" description="Disordered" evidence="1">
    <location>
        <begin position="71"/>
        <end position="92"/>
    </location>
</feature>
<evidence type="ECO:0000313" key="3">
    <source>
        <dbReference type="Proteomes" id="UP000094025"/>
    </source>
</evidence>
<keyword evidence="3" id="KW-1185">Reference proteome</keyword>
<reference evidence="2 3" key="1">
    <citation type="journal article" date="2016" name="Int. J. Syst. Evol. Microbiol.">
        <title>Ensifer glycinis sp. nov., an novel rhizobial species associated with Glycine spp.</title>
        <authorList>
            <person name="Yan H."/>
            <person name="Yan J."/>
            <person name="Sui X.H."/>
            <person name="Wang E.T."/>
            <person name="Chen W.X."/>
            <person name="Zhang X.X."/>
            <person name="Chen W.F."/>
        </authorList>
    </citation>
    <scope>NUCLEOTIDE SEQUENCE [LARGE SCALE GENOMIC DNA]</scope>
    <source>
        <strain evidence="2 3">CCBAU 23380</strain>
    </source>
</reference>